<name>A0A511NDE6_9FLAO</name>
<evidence type="ECO:0000313" key="2">
    <source>
        <dbReference type="Proteomes" id="UP000321245"/>
    </source>
</evidence>
<evidence type="ECO:0008006" key="3">
    <source>
        <dbReference type="Google" id="ProtNLM"/>
    </source>
</evidence>
<dbReference type="GeneID" id="84649411"/>
<gene>
    <name evidence="1" type="ORF">EB1_06290</name>
</gene>
<dbReference type="Gene3D" id="2.60.40.1930">
    <property type="match status" value="1"/>
</dbReference>
<comment type="caution">
    <text evidence="1">The sequence shown here is derived from an EMBL/GenBank/DDBJ whole genome shotgun (WGS) entry which is preliminary data.</text>
</comment>
<dbReference type="RefSeq" id="WP_019974706.1">
    <property type="nucleotide sequence ID" value="NZ_BJXC01000003.1"/>
</dbReference>
<evidence type="ECO:0000313" key="1">
    <source>
        <dbReference type="EMBL" id="GEM50839.1"/>
    </source>
</evidence>
<dbReference type="Proteomes" id="UP000321245">
    <property type="component" value="Unassembled WGS sequence"/>
</dbReference>
<sequence>MKFKIVWLFVCICIQLNAQTKLDAAIKNLEENYSQEKIYILFNKESYIAGETIWFKAFILNGYKPSSISTNLFVELYDKDKKKIDKKLLPVFKGQSDGSFSLKDDLQEDIYFVRAYTTYMTSFSEDFQYIQPIAIYNPTSTLKLTKNDEIKWRASIHPESGTFIENQTTKFTVRLRTIGELPKKWSGVIFEKNNPVNKILTFNSLDENVASFYLKAQPNKSYQLQLNDETGYQQIVDLPFAKKEGVLFKVIHHGEIAYQLKSINRQKKLLHYKIVGTVNHKVVYKATIKKDIEVISQTIPAESLQKNKGILNLSVFDENDHLIAQRLVNNFSDQSIAIPTPELIFDTNKNPREINTIELKSKESIPYTVRINNSKKNLSDNLLSALYLTSDFNDKISNPAQYLEHSNSEALDALLISEEFKKMNWNNAFNINRQQKKNTNHYLSYKGKAILNNEPLTNTTLNLFTESPNNEKQLFQVETDANGNFELNNLISYNPVTIYYYRNTKQSKSKNDDYLNLSFVPIDNFSPLKKGLPPTQYYLVERKSEQNLDTEKQVVEQQKINKIVNDKSIRLKEVIVRAEKESNTKKLNDELSSGIFKNNFHETVLDFIHGDYNVMSYTNIIDFLTGRVAGLTVQYQRGVPTPIIRNTIANVYLDERLIDASTLAGINPNDIAMVKIYKGGIIGYAIAVYLKKGHTRAASTISSPKNSINLTGYDKPAPFLSNDEYETLYKDIPNDKRETLYWNPNLLNQSNIEYFNNDNPKGYTLTILGFDEEGNPLYYEEKIN</sequence>
<keyword evidence="2" id="KW-1185">Reference proteome</keyword>
<dbReference type="EMBL" id="BJXC01000003">
    <property type="protein sequence ID" value="GEM50839.1"/>
    <property type="molecule type" value="Genomic_DNA"/>
</dbReference>
<accession>A0A511NDE6</accession>
<dbReference type="AlphaFoldDB" id="A0A511NDE6"/>
<dbReference type="OrthoDB" id="679547at2"/>
<reference evidence="1 2" key="1">
    <citation type="submission" date="2019-07" db="EMBL/GenBank/DDBJ databases">
        <title>Whole genome shotgun sequence of Empedobacter brevis NBRC 14943.</title>
        <authorList>
            <person name="Hosoyama A."/>
            <person name="Uohara A."/>
            <person name="Ohji S."/>
            <person name="Ichikawa N."/>
        </authorList>
    </citation>
    <scope>NUCLEOTIDE SEQUENCE [LARGE SCALE GENOMIC DNA]</scope>
    <source>
        <strain evidence="1 2">NBRC 14943</strain>
    </source>
</reference>
<protein>
    <recommendedName>
        <fullName evidence="3">TonB-dependent receptor plug domain-containing protein</fullName>
    </recommendedName>
</protein>
<organism evidence="1 2">
    <name type="scientific">Empedobacter brevis NBRC 14943 = ATCC 43319</name>
    <dbReference type="NCBI Taxonomy" id="1218108"/>
    <lineage>
        <taxon>Bacteria</taxon>
        <taxon>Pseudomonadati</taxon>
        <taxon>Bacteroidota</taxon>
        <taxon>Flavobacteriia</taxon>
        <taxon>Flavobacteriales</taxon>
        <taxon>Weeksellaceae</taxon>
        <taxon>Empedobacter</taxon>
    </lineage>
</organism>
<proteinExistence type="predicted"/>
<dbReference type="STRING" id="1218108.GCA_000382425_01197"/>